<name>A0A1Y2G599_9FUNG</name>
<dbReference type="RefSeq" id="XP_021875288.1">
    <property type="nucleotide sequence ID" value="XM_022029305.1"/>
</dbReference>
<dbReference type="InParanoid" id="A0A1Y2G599"/>
<dbReference type="AlphaFoldDB" id="A0A1Y2G599"/>
<dbReference type="OrthoDB" id="2304312at2759"/>
<feature type="region of interest" description="Disordered" evidence="1">
    <location>
        <begin position="1"/>
        <end position="23"/>
    </location>
</feature>
<reference evidence="2 3" key="1">
    <citation type="submission" date="2016-07" db="EMBL/GenBank/DDBJ databases">
        <title>Pervasive Adenine N6-methylation of Active Genes in Fungi.</title>
        <authorList>
            <consortium name="DOE Joint Genome Institute"/>
            <person name="Mondo S.J."/>
            <person name="Dannebaum R.O."/>
            <person name="Kuo R.C."/>
            <person name="Labutti K."/>
            <person name="Haridas S."/>
            <person name="Kuo A."/>
            <person name="Salamov A."/>
            <person name="Ahrendt S.R."/>
            <person name="Lipzen A."/>
            <person name="Sullivan W."/>
            <person name="Andreopoulos W.B."/>
            <person name="Clum A."/>
            <person name="Lindquist E."/>
            <person name="Daum C."/>
            <person name="Ramamoorthy G.K."/>
            <person name="Gryganskyi A."/>
            <person name="Culley D."/>
            <person name="Magnuson J.K."/>
            <person name="James T.Y."/>
            <person name="O'Malley M.A."/>
            <person name="Stajich J.E."/>
            <person name="Spatafora J.W."/>
            <person name="Visel A."/>
            <person name="Grigoriev I.V."/>
        </authorList>
    </citation>
    <scope>NUCLEOTIDE SEQUENCE [LARGE SCALE GENOMIC DNA]</scope>
    <source>
        <strain evidence="2 3">NRRL 3116</strain>
    </source>
</reference>
<proteinExistence type="predicted"/>
<dbReference type="EMBL" id="MCFF01000087">
    <property type="protein sequence ID" value="ORY94348.1"/>
    <property type="molecule type" value="Genomic_DNA"/>
</dbReference>
<keyword evidence="3" id="KW-1185">Reference proteome</keyword>
<dbReference type="Proteomes" id="UP000193648">
    <property type="component" value="Unassembled WGS sequence"/>
</dbReference>
<dbReference type="GeneID" id="33571148"/>
<sequence length="52" mass="5574">MDKTIKNAVNEAKEKKPKELEDPASDISEVFGAAPAKKTIHIIVQRPSAATG</sequence>
<gene>
    <name evidence="2" type="ORF">BCR41DRAFT_402382</name>
</gene>
<evidence type="ECO:0000313" key="2">
    <source>
        <dbReference type="EMBL" id="ORY94348.1"/>
    </source>
</evidence>
<comment type="caution">
    <text evidence="2">The sequence shown here is derived from an EMBL/GenBank/DDBJ whole genome shotgun (WGS) entry which is preliminary data.</text>
</comment>
<organism evidence="2 3">
    <name type="scientific">Lobosporangium transversale</name>
    <dbReference type="NCBI Taxonomy" id="64571"/>
    <lineage>
        <taxon>Eukaryota</taxon>
        <taxon>Fungi</taxon>
        <taxon>Fungi incertae sedis</taxon>
        <taxon>Mucoromycota</taxon>
        <taxon>Mortierellomycotina</taxon>
        <taxon>Mortierellomycetes</taxon>
        <taxon>Mortierellales</taxon>
        <taxon>Mortierellaceae</taxon>
        <taxon>Lobosporangium</taxon>
    </lineage>
</organism>
<accession>A0A1Y2G599</accession>
<evidence type="ECO:0000313" key="3">
    <source>
        <dbReference type="Proteomes" id="UP000193648"/>
    </source>
</evidence>
<protein>
    <submittedName>
        <fullName evidence="2">Uncharacterized protein</fullName>
    </submittedName>
</protein>
<feature type="compositionally biased region" description="Basic and acidic residues" evidence="1">
    <location>
        <begin position="1"/>
        <end position="21"/>
    </location>
</feature>
<evidence type="ECO:0000256" key="1">
    <source>
        <dbReference type="SAM" id="MobiDB-lite"/>
    </source>
</evidence>